<evidence type="ECO:0000256" key="8">
    <source>
        <dbReference type="ARBA" id="ARBA00023065"/>
    </source>
</evidence>
<evidence type="ECO:0000256" key="6">
    <source>
        <dbReference type="ARBA" id="ARBA00022729"/>
    </source>
</evidence>
<dbReference type="FunFam" id="2.170.130.10:FF:000010">
    <property type="entry name" value="Ferripyoverdine receptor"/>
    <property type="match status" value="1"/>
</dbReference>
<dbReference type="InterPro" id="IPR000531">
    <property type="entry name" value="Beta-barrel_TonB"/>
</dbReference>
<keyword evidence="6 15" id="KW-0732">Signal</keyword>
<dbReference type="EMBL" id="JAHTBI010000115">
    <property type="protein sequence ID" value="MBV6290190.1"/>
    <property type="molecule type" value="Genomic_DNA"/>
</dbReference>
<accession>A0A9Q3AG15</accession>
<evidence type="ECO:0000256" key="10">
    <source>
        <dbReference type="ARBA" id="ARBA00023136"/>
    </source>
</evidence>
<feature type="domain" description="Secretin/TonB short N-terminal" evidence="16">
    <location>
        <begin position="60"/>
        <end position="109"/>
    </location>
</feature>
<evidence type="ECO:0000256" key="15">
    <source>
        <dbReference type="SAM" id="SignalP"/>
    </source>
</evidence>
<dbReference type="InterPro" id="IPR011662">
    <property type="entry name" value="Secretin/TonB_short_N"/>
</dbReference>
<evidence type="ECO:0000256" key="3">
    <source>
        <dbReference type="ARBA" id="ARBA00022452"/>
    </source>
</evidence>
<dbReference type="GO" id="GO:0015344">
    <property type="term" value="F:siderophore uptake transmembrane transporter activity"/>
    <property type="evidence" value="ECO:0007669"/>
    <property type="project" value="TreeGrafter"/>
</dbReference>
<keyword evidence="7" id="KW-0408">Iron</keyword>
<dbReference type="CDD" id="cd01347">
    <property type="entry name" value="ligand_gated_channel"/>
    <property type="match status" value="1"/>
</dbReference>
<comment type="caution">
    <text evidence="17">The sequence shown here is derived from an EMBL/GenBank/DDBJ whole genome shotgun (WGS) entry which is preliminary data.</text>
</comment>
<keyword evidence="12 13" id="KW-0998">Cell outer membrane</keyword>
<dbReference type="AlphaFoldDB" id="A0A9Q3AG15"/>
<keyword evidence="18" id="KW-1185">Reference proteome</keyword>
<gene>
    <name evidence="17" type="ORF">KUO17_24755</name>
</gene>
<proteinExistence type="inferred from homology"/>
<dbReference type="InterPro" id="IPR010105">
    <property type="entry name" value="TonB_sidphr_rcpt"/>
</dbReference>
<evidence type="ECO:0000256" key="1">
    <source>
        <dbReference type="ARBA" id="ARBA00009810"/>
    </source>
</evidence>
<dbReference type="Pfam" id="PF00593">
    <property type="entry name" value="TonB_dep_Rec_b-barrel"/>
    <property type="match status" value="1"/>
</dbReference>
<dbReference type="NCBIfam" id="TIGR01783">
    <property type="entry name" value="TonB-siderophor"/>
    <property type="match status" value="1"/>
</dbReference>
<protein>
    <submittedName>
        <fullName evidence="17">TonB-dependent siderophore receptor</fullName>
    </submittedName>
</protein>
<keyword evidence="3 13" id="KW-1134">Transmembrane beta strand</keyword>
<dbReference type="PANTHER" id="PTHR32552">
    <property type="entry name" value="FERRICHROME IRON RECEPTOR-RELATED"/>
    <property type="match status" value="1"/>
</dbReference>
<keyword evidence="10 13" id="KW-0472">Membrane</keyword>
<dbReference type="PROSITE" id="PS52016">
    <property type="entry name" value="TONB_DEPENDENT_REC_3"/>
    <property type="match status" value="1"/>
</dbReference>
<keyword evidence="11 17" id="KW-0675">Receptor</keyword>
<dbReference type="SMART" id="SM00965">
    <property type="entry name" value="STN"/>
    <property type="match status" value="1"/>
</dbReference>
<evidence type="ECO:0000256" key="5">
    <source>
        <dbReference type="ARBA" id="ARBA00022692"/>
    </source>
</evidence>
<feature type="chain" id="PRO_5040370455" evidence="15">
    <location>
        <begin position="29"/>
        <end position="844"/>
    </location>
</feature>
<keyword evidence="8" id="KW-0406">Ion transport</keyword>
<evidence type="ECO:0000256" key="12">
    <source>
        <dbReference type="ARBA" id="ARBA00023237"/>
    </source>
</evidence>
<evidence type="ECO:0000259" key="16">
    <source>
        <dbReference type="SMART" id="SM00965"/>
    </source>
</evidence>
<evidence type="ECO:0000256" key="7">
    <source>
        <dbReference type="ARBA" id="ARBA00023004"/>
    </source>
</evidence>
<dbReference type="Pfam" id="PF07660">
    <property type="entry name" value="STN"/>
    <property type="match status" value="1"/>
</dbReference>
<evidence type="ECO:0000256" key="13">
    <source>
        <dbReference type="PROSITE-ProRule" id="PRU01360"/>
    </source>
</evidence>
<keyword evidence="2 13" id="KW-0813">Transport</keyword>
<evidence type="ECO:0000256" key="9">
    <source>
        <dbReference type="ARBA" id="ARBA00023077"/>
    </source>
</evidence>
<evidence type="ECO:0000313" key="17">
    <source>
        <dbReference type="EMBL" id="MBV6290190.1"/>
    </source>
</evidence>
<organism evidence="17 18">
    <name type="scientific">Pseudomonas aegrilactucae</name>
    <dbReference type="NCBI Taxonomy" id="2854028"/>
    <lineage>
        <taxon>Bacteria</taxon>
        <taxon>Pseudomonadati</taxon>
        <taxon>Pseudomonadota</taxon>
        <taxon>Gammaproteobacteria</taxon>
        <taxon>Pseudomonadales</taxon>
        <taxon>Pseudomonadaceae</taxon>
        <taxon>Pseudomonas</taxon>
    </lineage>
</organism>
<dbReference type="Proteomes" id="UP001106592">
    <property type="component" value="Unassembled WGS sequence"/>
</dbReference>
<name>A0A9Q3AG15_9PSED</name>
<dbReference type="Pfam" id="PF07715">
    <property type="entry name" value="Plug"/>
    <property type="match status" value="1"/>
</dbReference>
<dbReference type="PANTHER" id="PTHR32552:SF74">
    <property type="entry name" value="HYDROXAMATE SIDEROPHORE RECEPTOR FHUE"/>
    <property type="match status" value="1"/>
</dbReference>
<evidence type="ECO:0000256" key="11">
    <source>
        <dbReference type="ARBA" id="ARBA00023170"/>
    </source>
</evidence>
<evidence type="ECO:0000256" key="14">
    <source>
        <dbReference type="RuleBase" id="RU003357"/>
    </source>
</evidence>
<dbReference type="InterPro" id="IPR012910">
    <property type="entry name" value="Plug_dom"/>
</dbReference>
<comment type="similarity">
    <text evidence="1 13 14">Belongs to the TonB-dependent receptor family.</text>
</comment>
<keyword evidence="4" id="KW-0410">Iron transport</keyword>
<dbReference type="RefSeq" id="WP_217978191.1">
    <property type="nucleotide sequence ID" value="NZ_JAHTBI010000115.1"/>
</dbReference>
<evidence type="ECO:0000313" key="18">
    <source>
        <dbReference type="Proteomes" id="UP001106592"/>
    </source>
</evidence>
<dbReference type="GO" id="GO:0009279">
    <property type="term" value="C:cell outer membrane"/>
    <property type="evidence" value="ECO:0007669"/>
    <property type="project" value="UniProtKB-SubCell"/>
</dbReference>
<dbReference type="PROSITE" id="PS51257">
    <property type="entry name" value="PROKAR_LIPOPROTEIN"/>
    <property type="match status" value="1"/>
</dbReference>
<dbReference type="InterPro" id="IPR039426">
    <property type="entry name" value="TonB-dep_rcpt-like"/>
</dbReference>
<sequence>MPYLIRHTALSLAIVAASCVGVSQPASAADHQHAVEQVFDVAAGPLDQALTRFADQAGLRLMVVSEVVTRQQTEGLHGRYAVQQGLDRLLLGSGLSARLSGDVILVEKAPTLGAALELGTTTIQGQGMGQMTENSGSYTIGLASVGSKSPTSLRQTPQTVSVVTDQVIQERRMTSLTDAMKATPGITVKSANSNLSNFYSRGFIIENIQIDGAAPMALGTTAGSFYSYKNYDLVEFDHVEVLRGSSGLFGGTGDPGGMINLVRKRPLDTYQLKIDTSVGSWDNYRTQLDVTGPIAFDGRLRGRLVAAYTDRQYFLDDRSTEKPILYGVLEADITDSTMLTLGGRSERLHDNGIGTGVPRYINGDDLGLPRRNSLTTSWAYQDGRSDEVFAKIDHDFNDDWKVNVTYTQTRDSGLIKSSAVMGGADLVDKSGPFWYGSVNRYLSEQHLFDVNVAGKFEAFDRQHELLMGADYQKITSRWRGTRGLTGGGNVDVFDPGSTPWEEPYDDRYMRDYSPNTQEQYGLYSTLRLQLADPLHLIVGARAQRYKFEQVNSEKDVAGFDPNQWVPISDVSRREPTKVVPYGGLVFDLNKDWSTYISYSEIYKPQQLQAKGPLPGSPLEPMTGKTYELGLKGELWDGAVNTALSVYYTEQENRAVLDPTYPGSDILFAGSCCYAAEGKVVSKGFDAEVSGELLDGWDLMAAYTYNINKDRTNNSPFSTVTPKHSVKVWSTYQLQGALKDLKVGGGVNLQSADYVSGFAARLDNTMKPVLDGNGDVIYDAFDYRQAGYAVWNAMAEYQLDEHWALTYNLNNAFDKTYYATVGSSSRQNWYGEPRNHMLTLRGTFW</sequence>
<reference evidence="17" key="1">
    <citation type="journal article" date="2022" name="Int. J. Syst. Evol. Microbiol.">
        <title>Pseudomonas aegrilactucae sp. nov. and Pseudomonas morbosilactucae sp. nov., pathogens causing bacterial rot of lettuce in Japan.</title>
        <authorList>
            <person name="Sawada H."/>
            <person name="Fujikawa T."/>
            <person name="Satou M."/>
        </authorList>
    </citation>
    <scope>NUCLEOTIDE SEQUENCE</scope>
    <source>
        <strain evidence="17">MAFF 301350</strain>
    </source>
</reference>
<evidence type="ECO:0000256" key="2">
    <source>
        <dbReference type="ARBA" id="ARBA00022448"/>
    </source>
</evidence>
<feature type="signal peptide" evidence="15">
    <location>
        <begin position="1"/>
        <end position="28"/>
    </location>
</feature>
<keyword evidence="5 13" id="KW-0812">Transmembrane</keyword>
<keyword evidence="9 14" id="KW-0798">TonB box</keyword>
<dbReference type="GO" id="GO:0038023">
    <property type="term" value="F:signaling receptor activity"/>
    <property type="evidence" value="ECO:0007669"/>
    <property type="project" value="InterPro"/>
</dbReference>
<dbReference type="GO" id="GO:0015891">
    <property type="term" value="P:siderophore transport"/>
    <property type="evidence" value="ECO:0007669"/>
    <property type="project" value="InterPro"/>
</dbReference>
<reference evidence="17" key="2">
    <citation type="journal article" date="2023" name="Plant Pathol.">
        <title>Dismantling and reorganizing Pseudomonas marginalis sensu#lato.</title>
        <authorList>
            <person name="Sawada H."/>
            <person name="Fujikawa T."/>
            <person name="Satou M."/>
        </authorList>
    </citation>
    <scope>NUCLEOTIDE SEQUENCE</scope>
    <source>
        <strain evidence="17">MAFF 301350</strain>
    </source>
</reference>
<comment type="subcellular location">
    <subcellularLocation>
        <location evidence="13">Cell outer membrane</location>
        <topology evidence="13">Multi-pass membrane protein</topology>
    </subcellularLocation>
</comment>
<evidence type="ECO:0000256" key="4">
    <source>
        <dbReference type="ARBA" id="ARBA00022496"/>
    </source>
</evidence>